<evidence type="ECO:0000256" key="7">
    <source>
        <dbReference type="ARBA" id="ARBA00023054"/>
    </source>
</evidence>
<keyword evidence="5" id="KW-0493">Microtubule</keyword>
<evidence type="ECO:0000256" key="2">
    <source>
        <dbReference type="ARBA" id="ARBA00009645"/>
    </source>
</evidence>
<comment type="subcellular location">
    <subcellularLocation>
        <location evidence="1">Cytoplasm</location>
        <location evidence="1">Cytoskeleton</location>
        <location evidence="1">Spindle</location>
    </subcellularLocation>
</comment>
<keyword evidence="4" id="KW-0132">Cell division</keyword>
<feature type="domain" description="HAUS augmin-like complex subunit 3 N-terminal" evidence="11">
    <location>
        <begin position="18"/>
        <end position="159"/>
    </location>
</feature>
<dbReference type="HOGENOM" id="CLU_1559157_0_0_1"/>
<protein>
    <recommendedName>
        <fullName evidence="11">HAUS augmin-like complex subunit 3 N-terminal domain-containing protein</fullName>
    </recommendedName>
</protein>
<evidence type="ECO:0000256" key="9">
    <source>
        <dbReference type="ARBA" id="ARBA00023306"/>
    </source>
</evidence>
<evidence type="ECO:0000256" key="8">
    <source>
        <dbReference type="ARBA" id="ARBA00023212"/>
    </source>
</evidence>
<dbReference type="InterPro" id="IPR032733">
    <property type="entry name" value="HAUS3_N"/>
</dbReference>
<evidence type="ECO:0000259" key="11">
    <source>
        <dbReference type="Pfam" id="PF14932"/>
    </source>
</evidence>
<comment type="similarity">
    <text evidence="2">Belongs to the HAUS3 family.</text>
</comment>
<keyword evidence="13" id="KW-1185">Reference proteome</keyword>
<dbReference type="GO" id="GO:0005874">
    <property type="term" value="C:microtubule"/>
    <property type="evidence" value="ECO:0007669"/>
    <property type="project" value="UniProtKB-KW"/>
</dbReference>
<dbReference type="GO" id="GO:0005819">
    <property type="term" value="C:spindle"/>
    <property type="evidence" value="ECO:0007669"/>
    <property type="project" value="UniProtKB-SubCell"/>
</dbReference>
<sequence>MPPKLNLFETLGFDDSCWMLYDENLQNFFNFLENNVTKENILTDEEIQISADWKSRNAPMLSEEECNEKLKEYSKKFEGVANENIDREIEAVELEILDLEQIKNSYDEVNQEMEQNLEFTKTKISALESKIIELETAEKQAHEKCCLWQGKSKMFKRRTRSCRIKLRICFLE</sequence>
<name>T1GU55_MEGSC</name>
<accession>T1GU55</accession>
<feature type="coiled-coil region" evidence="10">
    <location>
        <begin position="82"/>
        <end position="144"/>
    </location>
</feature>
<dbReference type="EnsemblMetazoa" id="MESCA007263-RA">
    <property type="protein sequence ID" value="MESCA007263-PA"/>
    <property type="gene ID" value="MESCA007263"/>
</dbReference>
<keyword evidence="7 10" id="KW-0175">Coiled coil</keyword>
<keyword evidence="6" id="KW-0498">Mitosis</keyword>
<organism evidence="12 13">
    <name type="scientific">Megaselia scalaris</name>
    <name type="common">Humpbacked fly</name>
    <name type="synonym">Phora scalaris</name>
    <dbReference type="NCBI Taxonomy" id="36166"/>
    <lineage>
        <taxon>Eukaryota</taxon>
        <taxon>Metazoa</taxon>
        <taxon>Ecdysozoa</taxon>
        <taxon>Arthropoda</taxon>
        <taxon>Hexapoda</taxon>
        <taxon>Insecta</taxon>
        <taxon>Pterygota</taxon>
        <taxon>Neoptera</taxon>
        <taxon>Endopterygota</taxon>
        <taxon>Diptera</taxon>
        <taxon>Brachycera</taxon>
        <taxon>Muscomorpha</taxon>
        <taxon>Platypezoidea</taxon>
        <taxon>Phoridae</taxon>
        <taxon>Megaseliini</taxon>
        <taxon>Megaselia</taxon>
    </lineage>
</organism>
<evidence type="ECO:0000256" key="5">
    <source>
        <dbReference type="ARBA" id="ARBA00022701"/>
    </source>
</evidence>
<dbReference type="STRING" id="36166.T1GU55"/>
<evidence type="ECO:0000256" key="6">
    <source>
        <dbReference type="ARBA" id="ARBA00022776"/>
    </source>
</evidence>
<reference evidence="13" key="1">
    <citation type="submission" date="2013-02" db="EMBL/GenBank/DDBJ databases">
        <authorList>
            <person name="Hughes D."/>
        </authorList>
    </citation>
    <scope>NUCLEOTIDE SEQUENCE</scope>
    <source>
        <strain>Durham</strain>
        <strain evidence="13">NC isolate 2 -- Noor lab</strain>
    </source>
</reference>
<evidence type="ECO:0000256" key="10">
    <source>
        <dbReference type="SAM" id="Coils"/>
    </source>
</evidence>
<proteinExistence type="inferred from homology"/>
<evidence type="ECO:0000256" key="4">
    <source>
        <dbReference type="ARBA" id="ARBA00022618"/>
    </source>
</evidence>
<dbReference type="Proteomes" id="UP000015102">
    <property type="component" value="Unassembled WGS sequence"/>
</dbReference>
<evidence type="ECO:0000256" key="3">
    <source>
        <dbReference type="ARBA" id="ARBA00022490"/>
    </source>
</evidence>
<dbReference type="Pfam" id="PF14932">
    <property type="entry name" value="HAUS-augmin3"/>
    <property type="match status" value="1"/>
</dbReference>
<dbReference type="AlphaFoldDB" id="T1GU55"/>
<keyword evidence="3" id="KW-0963">Cytoplasm</keyword>
<reference evidence="12" key="2">
    <citation type="submission" date="2015-06" db="UniProtKB">
        <authorList>
            <consortium name="EnsemblMetazoa"/>
        </authorList>
    </citation>
    <scope>IDENTIFICATION</scope>
</reference>
<dbReference type="GO" id="GO:0051301">
    <property type="term" value="P:cell division"/>
    <property type="evidence" value="ECO:0007669"/>
    <property type="project" value="UniProtKB-KW"/>
</dbReference>
<dbReference type="EMBL" id="CAQQ02199856">
    <property type="status" value="NOT_ANNOTATED_CDS"/>
    <property type="molecule type" value="Genomic_DNA"/>
</dbReference>
<keyword evidence="9" id="KW-0131">Cell cycle</keyword>
<evidence type="ECO:0000313" key="13">
    <source>
        <dbReference type="Proteomes" id="UP000015102"/>
    </source>
</evidence>
<evidence type="ECO:0000256" key="1">
    <source>
        <dbReference type="ARBA" id="ARBA00004186"/>
    </source>
</evidence>
<keyword evidence="8" id="KW-0206">Cytoskeleton</keyword>
<evidence type="ECO:0000313" key="12">
    <source>
        <dbReference type="EnsemblMetazoa" id="MESCA007263-PA"/>
    </source>
</evidence>